<reference evidence="2" key="1">
    <citation type="submission" date="2021-02" db="EMBL/GenBank/DDBJ databases">
        <authorList>
            <person name="Nowell W R."/>
        </authorList>
    </citation>
    <scope>NUCLEOTIDE SEQUENCE</scope>
</reference>
<dbReference type="EMBL" id="CAJOBO010004042">
    <property type="protein sequence ID" value="CAF4510397.1"/>
    <property type="molecule type" value="Genomic_DNA"/>
</dbReference>
<evidence type="ECO:0000313" key="3">
    <source>
        <dbReference type="EMBL" id="CAF4510397.1"/>
    </source>
</evidence>
<evidence type="ECO:0000313" key="1">
    <source>
        <dbReference type="EMBL" id="CAF3286780.1"/>
    </source>
</evidence>
<dbReference type="AlphaFoldDB" id="A0A820SJN8"/>
<proteinExistence type="predicted"/>
<comment type="caution">
    <text evidence="2">The sequence shown here is derived from an EMBL/GenBank/DDBJ whole genome shotgun (WGS) entry which is preliminary data.</text>
</comment>
<protein>
    <submittedName>
        <fullName evidence="2">Uncharacterized protein</fullName>
    </submittedName>
</protein>
<dbReference type="Proteomes" id="UP000663851">
    <property type="component" value="Unassembled WGS sequence"/>
</dbReference>
<dbReference type="EMBL" id="CAJOBP010004801">
    <property type="protein sequence ID" value="CAF4451568.1"/>
    <property type="molecule type" value="Genomic_DNA"/>
</dbReference>
<organism evidence="2 4">
    <name type="scientific">Rotaria socialis</name>
    <dbReference type="NCBI Taxonomy" id="392032"/>
    <lineage>
        <taxon>Eukaryota</taxon>
        <taxon>Metazoa</taxon>
        <taxon>Spiralia</taxon>
        <taxon>Gnathifera</taxon>
        <taxon>Rotifera</taxon>
        <taxon>Eurotatoria</taxon>
        <taxon>Bdelloidea</taxon>
        <taxon>Philodinida</taxon>
        <taxon>Philodinidae</taxon>
        <taxon>Rotaria</taxon>
    </lineage>
</organism>
<keyword evidence="4" id="KW-1185">Reference proteome</keyword>
<dbReference type="EMBL" id="CAJNXB010002902">
    <property type="protein sequence ID" value="CAF3286780.1"/>
    <property type="molecule type" value="Genomic_DNA"/>
</dbReference>
<dbReference type="Proteomes" id="UP000663873">
    <property type="component" value="Unassembled WGS sequence"/>
</dbReference>
<evidence type="ECO:0000313" key="4">
    <source>
        <dbReference type="Proteomes" id="UP000663873"/>
    </source>
</evidence>
<dbReference type="Proteomes" id="UP000663825">
    <property type="component" value="Unassembled WGS sequence"/>
</dbReference>
<accession>A0A820SJN8</accession>
<evidence type="ECO:0000313" key="2">
    <source>
        <dbReference type="EMBL" id="CAF4451568.1"/>
    </source>
</evidence>
<sequence>MTLDTFSDDIKLGLKDLERNMEAMVSESNTKSTRHIASANEKEKIFKEEKKSFLEFVTHRLSEFEETVMKAKPVSDATEEDKQKYANALDGSTAILQDLRTWIGSIFDGLQAIMQQFATWIKTKAQTCVNKIKEIFQNMISCIFLKRTQK</sequence>
<name>A0A820SJN8_9BILA</name>
<gene>
    <name evidence="3" type="ORF">HFQ381_LOCUS28432</name>
    <name evidence="1" type="ORF">TIS948_LOCUS17245</name>
    <name evidence="2" type="ORF">UJA718_LOCUS22828</name>
</gene>